<dbReference type="OrthoDB" id="9799237at2"/>
<dbReference type="Pfam" id="PF13193">
    <property type="entry name" value="AMP-binding_C"/>
    <property type="match status" value="1"/>
</dbReference>
<dbReference type="GO" id="GO:0006631">
    <property type="term" value="P:fatty acid metabolic process"/>
    <property type="evidence" value="ECO:0007669"/>
    <property type="project" value="UniProtKB-KW"/>
</dbReference>
<protein>
    <submittedName>
        <fullName evidence="7">Acyl-CoA synthetase, AMP-forming</fullName>
    </submittedName>
</protein>
<keyword evidence="2" id="KW-0436">Ligase</keyword>
<organism evidence="7 8">
    <name type="scientific">Citrifermentans bemidjiense (strain ATCC BAA-1014 / DSM 16622 / JCM 12645 / Bem)</name>
    <name type="common">Geobacter bemidjiensis</name>
    <dbReference type="NCBI Taxonomy" id="404380"/>
    <lineage>
        <taxon>Bacteria</taxon>
        <taxon>Pseudomonadati</taxon>
        <taxon>Thermodesulfobacteriota</taxon>
        <taxon>Desulfuromonadia</taxon>
        <taxon>Geobacterales</taxon>
        <taxon>Geobacteraceae</taxon>
        <taxon>Citrifermentans</taxon>
    </lineage>
</organism>
<keyword evidence="8" id="KW-1185">Reference proteome</keyword>
<dbReference type="InterPro" id="IPR042099">
    <property type="entry name" value="ANL_N_sf"/>
</dbReference>
<dbReference type="RefSeq" id="WP_012530454.1">
    <property type="nucleotide sequence ID" value="NC_011146.1"/>
</dbReference>
<feature type="domain" description="AMP-binding enzyme C-terminal" evidence="6">
    <location>
        <begin position="455"/>
        <end position="537"/>
    </location>
</feature>
<reference evidence="7 8" key="2">
    <citation type="journal article" date="2010" name="BMC Genomics">
        <title>The genome of Geobacter bemidjiensis, exemplar for the subsurface clade of Geobacter species that predominate in Fe(III)-reducing subsurface environments.</title>
        <authorList>
            <person name="Aklujkar M."/>
            <person name="Young N.D."/>
            <person name="Holmes D."/>
            <person name="Chavan M."/>
            <person name="Risso C."/>
            <person name="Kiss H.E."/>
            <person name="Han C.S."/>
            <person name="Land M.L."/>
            <person name="Lovley D.R."/>
        </authorList>
    </citation>
    <scope>NUCLEOTIDE SEQUENCE [LARGE SCALE GENOMIC DNA]</scope>
    <source>
        <strain evidence="8">ATCC BAA-1014 / DSM 16622 / JCM 12645 / Bem</strain>
    </source>
</reference>
<keyword evidence="4" id="KW-0443">Lipid metabolism</keyword>
<evidence type="ECO:0000256" key="1">
    <source>
        <dbReference type="ARBA" id="ARBA00006432"/>
    </source>
</evidence>
<dbReference type="STRING" id="404380.Gbem_2020"/>
<accession>B5ECJ8</accession>
<dbReference type="AlphaFoldDB" id="B5ECJ8"/>
<dbReference type="GO" id="GO:0016874">
    <property type="term" value="F:ligase activity"/>
    <property type="evidence" value="ECO:0007669"/>
    <property type="project" value="UniProtKB-KW"/>
</dbReference>
<dbReference type="HOGENOM" id="CLU_000022_59_5_7"/>
<evidence type="ECO:0000256" key="2">
    <source>
        <dbReference type="ARBA" id="ARBA00022598"/>
    </source>
</evidence>
<evidence type="ECO:0000256" key="4">
    <source>
        <dbReference type="ARBA" id="ARBA00023098"/>
    </source>
</evidence>
<evidence type="ECO:0000313" key="8">
    <source>
        <dbReference type="Proteomes" id="UP000008825"/>
    </source>
</evidence>
<proteinExistence type="inferred from homology"/>
<dbReference type="PANTHER" id="PTHR43859">
    <property type="entry name" value="ACYL-ACTIVATING ENZYME"/>
    <property type="match status" value="1"/>
</dbReference>
<dbReference type="InterPro" id="IPR000873">
    <property type="entry name" value="AMP-dep_synth/lig_dom"/>
</dbReference>
<sequence length="548" mass="61273">MSDLLIPRTASAYNYPLLIKNLLLYPVVDNPDQEIVYRDLYRGNYRQLRERVKRLANMLTGLGVKPGQTVAVMDWDSHRYLELFFAVPMIGAVLHTINVRLSAEQILYTIDHAEDDVLLVNSEFLPIMEQIRGRIDNVRTYILISDDGMTECSTIPACGEYEQLLAQASPEFEFPDLDENTRATTFYTTGTTGMPKGVYFSHRQLVLHSLGLLATLGSSTSHACLHRDDVYMPITPMFHVHAWGVPYIATMLGVKQVYPGRYLPETLLELKEKEGVSFSHCVPTILHMLLKHPLAEKIDLRGWKLIIGGAALSRNLCVESLRLGIDVFTGYGMSETCPILTISKLTPEMLELSHAEQAEIRCKTGLALALVDLRVVDSNFNELPRDGVSAGNVVVRSPWLSQGYLKDHKASERLWEGGYLHTGDVAVRDELGYLKITDRSKDVIKVAGEWVSSLELEDIVAHHPAVAEVAVIGKPDEKWGERPLALVVLKPTEGTKVTDKEIAHHVREYADKGVVSKQVVLVKVKLVPSIDKTSVGKINKVALREKYL</sequence>
<evidence type="ECO:0000259" key="6">
    <source>
        <dbReference type="Pfam" id="PF13193"/>
    </source>
</evidence>
<dbReference type="PANTHER" id="PTHR43859:SF4">
    <property type="entry name" value="BUTANOATE--COA LIGASE AAE1-RELATED"/>
    <property type="match status" value="1"/>
</dbReference>
<dbReference type="InterPro" id="IPR045851">
    <property type="entry name" value="AMP-bd_C_sf"/>
</dbReference>
<comment type="similarity">
    <text evidence="1">Belongs to the ATP-dependent AMP-binding enzyme family.</text>
</comment>
<dbReference type="Gene3D" id="3.30.300.30">
    <property type="match status" value="1"/>
</dbReference>
<dbReference type="CDD" id="cd12119">
    <property type="entry name" value="ttLC_FACS_AlkK_like"/>
    <property type="match status" value="1"/>
</dbReference>
<dbReference type="KEGG" id="gbm:Gbem_2020"/>
<evidence type="ECO:0000256" key="3">
    <source>
        <dbReference type="ARBA" id="ARBA00022832"/>
    </source>
</evidence>
<reference evidence="7 8" key="1">
    <citation type="submission" date="2008-07" db="EMBL/GenBank/DDBJ databases">
        <title>Complete sequence of Geobacter bemidjiensis BEM.</title>
        <authorList>
            <consortium name="US DOE Joint Genome Institute"/>
            <person name="Lucas S."/>
            <person name="Copeland A."/>
            <person name="Lapidus A."/>
            <person name="Glavina del Rio T."/>
            <person name="Dalin E."/>
            <person name="Tice H."/>
            <person name="Bruce D."/>
            <person name="Goodwin L."/>
            <person name="Pitluck S."/>
            <person name="Kiss H."/>
            <person name="Brettin T."/>
            <person name="Detter J.C."/>
            <person name="Han C."/>
            <person name="Kuske C.R."/>
            <person name="Schmutz J."/>
            <person name="Larimer F."/>
            <person name="Land M."/>
            <person name="Hauser L."/>
            <person name="Kyrpides N."/>
            <person name="Lykidis A."/>
            <person name="Lovley D."/>
            <person name="Richardson P."/>
        </authorList>
    </citation>
    <scope>NUCLEOTIDE SEQUENCE [LARGE SCALE GENOMIC DNA]</scope>
    <source>
        <strain evidence="8">ATCC BAA-1014 / DSM 16622 / JCM 12645 / Bem</strain>
    </source>
</reference>
<dbReference type="SUPFAM" id="SSF56801">
    <property type="entry name" value="Acetyl-CoA synthetase-like"/>
    <property type="match status" value="1"/>
</dbReference>
<evidence type="ECO:0000259" key="5">
    <source>
        <dbReference type="Pfam" id="PF00501"/>
    </source>
</evidence>
<gene>
    <name evidence="7" type="ordered locus">Gbem_2020</name>
</gene>
<name>B5ECJ8_CITBB</name>
<dbReference type="Proteomes" id="UP000008825">
    <property type="component" value="Chromosome"/>
</dbReference>
<keyword evidence="3" id="KW-0276">Fatty acid metabolism</keyword>
<dbReference type="eggNOG" id="COG0318">
    <property type="taxonomic scope" value="Bacteria"/>
</dbReference>
<dbReference type="EMBL" id="CP001124">
    <property type="protein sequence ID" value="ACH39033.1"/>
    <property type="molecule type" value="Genomic_DNA"/>
</dbReference>
<dbReference type="Gene3D" id="3.40.50.12780">
    <property type="entry name" value="N-terminal domain of ligase-like"/>
    <property type="match status" value="1"/>
</dbReference>
<evidence type="ECO:0000313" key="7">
    <source>
        <dbReference type="EMBL" id="ACH39033.1"/>
    </source>
</evidence>
<dbReference type="NCBIfam" id="NF004837">
    <property type="entry name" value="PRK06187.1"/>
    <property type="match status" value="1"/>
</dbReference>
<feature type="domain" description="AMP-dependent synthetase/ligase" evidence="5">
    <location>
        <begin position="30"/>
        <end position="405"/>
    </location>
</feature>
<dbReference type="Pfam" id="PF00501">
    <property type="entry name" value="AMP-binding"/>
    <property type="match status" value="1"/>
</dbReference>
<dbReference type="InterPro" id="IPR025110">
    <property type="entry name" value="AMP-bd_C"/>
</dbReference>